<reference evidence="2" key="1">
    <citation type="submission" date="2023-06" db="EMBL/GenBank/DDBJ databases">
        <title>Multi-omics analyses reveal the molecular pathogenesis toolkit of Lasiodiplodia hormozganensis, a cross-kingdom pathogen.</title>
        <authorList>
            <person name="Felix C."/>
            <person name="Meneses R."/>
            <person name="Goncalves M.F.M."/>
            <person name="Tilleman L."/>
            <person name="Duarte A.S."/>
            <person name="Jorrin-Novo J.V."/>
            <person name="Van De Peer Y."/>
            <person name="Deforce D."/>
            <person name="Van Nieuwerburgh F."/>
            <person name="Esteves A.C."/>
            <person name="Alves A."/>
        </authorList>
    </citation>
    <scope>NUCLEOTIDE SEQUENCE</scope>
    <source>
        <strain evidence="2">CBS 339.90</strain>
    </source>
</reference>
<evidence type="ECO:0000313" key="3">
    <source>
        <dbReference type="Proteomes" id="UP001175001"/>
    </source>
</evidence>
<feature type="transmembrane region" description="Helical" evidence="1">
    <location>
        <begin position="279"/>
        <end position="298"/>
    </location>
</feature>
<dbReference type="EMBL" id="JAUJDW010000056">
    <property type="protein sequence ID" value="KAK0645223.1"/>
    <property type="molecule type" value="Genomic_DNA"/>
</dbReference>
<keyword evidence="1" id="KW-0472">Membrane</keyword>
<proteinExistence type="predicted"/>
<feature type="transmembrane region" description="Helical" evidence="1">
    <location>
        <begin position="162"/>
        <end position="183"/>
    </location>
</feature>
<dbReference type="Proteomes" id="UP001175001">
    <property type="component" value="Unassembled WGS sequence"/>
</dbReference>
<keyword evidence="1" id="KW-1133">Transmembrane helix</keyword>
<feature type="transmembrane region" description="Helical" evidence="1">
    <location>
        <begin position="113"/>
        <end position="135"/>
    </location>
</feature>
<feature type="transmembrane region" description="Helical" evidence="1">
    <location>
        <begin position="25"/>
        <end position="46"/>
    </location>
</feature>
<name>A0AA39Y3A3_9PEZI</name>
<accession>A0AA39Y3A3</accession>
<keyword evidence="3" id="KW-1185">Reference proteome</keyword>
<gene>
    <name evidence="2" type="ORF">DIS24_g8120</name>
</gene>
<sequence length="361" mass="40319">MSISGIPTLFTREPEIGNSDAGQDLYGLGVRIGFYLQSLGMLLYMYSGQKDYGQGLKVASGSITISMLASWFGYAARGLLSPAEAVIILLIIISLNFPAKATLANSRTIVGEMLGLVTMLVVELATCAALLWTFARLVDGDLPTLGTPNVVFFFGEVGLNGWFRYLVLVYCAIDALTSLSFAYKVIRVAQVVGDLYFEDRSQEGYDDQSQEERDQKKEKKQAKLNEIEKIMGWKDIEKFALFLAWPLWVLVVVAVELTIRWNHLTPSNDLRTPGQLMALITGIVIVTDAALVAGRNVIRRFMEPRLRRILELNLYDIRTIMLLEVLCTWLRRLAQSGMSPISCLRAFIFPRGSRNRDAGEV</sequence>
<feature type="transmembrane region" description="Helical" evidence="1">
    <location>
        <begin position="239"/>
        <end position="259"/>
    </location>
</feature>
<feature type="transmembrane region" description="Helical" evidence="1">
    <location>
        <begin position="82"/>
        <end position="101"/>
    </location>
</feature>
<comment type="caution">
    <text evidence="2">The sequence shown here is derived from an EMBL/GenBank/DDBJ whole genome shotgun (WGS) entry which is preliminary data.</text>
</comment>
<protein>
    <submittedName>
        <fullName evidence="2">Uncharacterized protein</fullName>
    </submittedName>
</protein>
<dbReference type="AlphaFoldDB" id="A0AA39Y3A3"/>
<keyword evidence="1" id="KW-0812">Transmembrane</keyword>
<evidence type="ECO:0000313" key="2">
    <source>
        <dbReference type="EMBL" id="KAK0645223.1"/>
    </source>
</evidence>
<evidence type="ECO:0000256" key="1">
    <source>
        <dbReference type="SAM" id="Phobius"/>
    </source>
</evidence>
<feature type="transmembrane region" description="Helical" evidence="1">
    <location>
        <begin position="58"/>
        <end position="76"/>
    </location>
</feature>
<organism evidence="2 3">
    <name type="scientific">Lasiodiplodia hormozganensis</name>
    <dbReference type="NCBI Taxonomy" id="869390"/>
    <lineage>
        <taxon>Eukaryota</taxon>
        <taxon>Fungi</taxon>
        <taxon>Dikarya</taxon>
        <taxon>Ascomycota</taxon>
        <taxon>Pezizomycotina</taxon>
        <taxon>Dothideomycetes</taxon>
        <taxon>Dothideomycetes incertae sedis</taxon>
        <taxon>Botryosphaeriales</taxon>
        <taxon>Botryosphaeriaceae</taxon>
        <taxon>Lasiodiplodia</taxon>
    </lineage>
</organism>